<keyword evidence="2" id="KW-1133">Transmembrane helix</keyword>
<feature type="compositionally biased region" description="Polar residues" evidence="1">
    <location>
        <begin position="54"/>
        <end position="64"/>
    </location>
</feature>
<evidence type="ECO:0000313" key="4">
    <source>
        <dbReference type="Proteomes" id="UP000037035"/>
    </source>
</evidence>
<organism evidence="3 4">
    <name type="scientific">Puccinia sorghi</name>
    <dbReference type="NCBI Taxonomy" id="27349"/>
    <lineage>
        <taxon>Eukaryota</taxon>
        <taxon>Fungi</taxon>
        <taxon>Dikarya</taxon>
        <taxon>Basidiomycota</taxon>
        <taxon>Pucciniomycotina</taxon>
        <taxon>Pucciniomycetes</taxon>
        <taxon>Pucciniales</taxon>
        <taxon>Pucciniaceae</taxon>
        <taxon>Puccinia</taxon>
    </lineage>
</organism>
<dbReference type="EMBL" id="LAVV01007310">
    <property type="protein sequence ID" value="KNZ56350.1"/>
    <property type="molecule type" value="Genomic_DNA"/>
</dbReference>
<dbReference type="VEuPathDB" id="FungiDB:VP01_2426g1"/>
<dbReference type="Proteomes" id="UP000037035">
    <property type="component" value="Unassembled WGS sequence"/>
</dbReference>
<evidence type="ECO:0000313" key="3">
    <source>
        <dbReference type="EMBL" id="KNZ56350.1"/>
    </source>
</evidence>
<feature type="compositionally biased region" description="Pro residues" evidence="1">
    <location>
        <begin position="218"/>
        <end position="263"/>
    </location>
</feature>
<comment type="caution">
    <text evidence="3">The sequence shown here is derived from an EMBL/GenBank/DDBJ whole genome shotgun (WGS) entry which is preliminary data.</text>
</comment>
<evidence type="ECO:0000256" key="2">
    <source>
        <dbReference type="SAM" id="Phobius"/>
    </source>
</evidence>
<gene>
    <name evidence="3" type="ORF">VP01_2426g1</name>
</gene>
<feature type="region of interest" description="Disordered" evidence="1">
    <location>
        <begin position="114"/>
        <end position="268"/>
    </location>
</feature>
<dbReference type="PRINTS" id="PR01217">
    <property type="entry name" value="PRICHEXTENSN"/>
</dbReference>
<dbReference type="STRING" id="27349.A0A0L6V8C6"/>
<feature type="compositionally biased region" description="Pro residues" evidence="1">
    <location>
        <begin position="123"/>
        <end position="166"/>
    </location>
</feature>
<sequence>MCSLSSLANQTRMIQIPIRVNEYQLKSIKQVSTRTDRARGMYVQTGNDDERESVQNNGKKSISGKSVRKWGQFKPWCPGSKRKANEDRGKETYGFVVVLLVLLEHGAGGRRAGLLGGLRGAPPKAPPMVPKPPPIPPKPPPMGPTPAPNPGPIGPPKPGPPKPPTIGTPKLGPMGPPKPLPARPKPAPPKPPPSVGSTPPGPKAPNPPGTAGPRPSTGMPPCPAPGPNPGPPKPPAPTPGPPKTSGPRPPLLGMPPAEKPPLAAPGAPETQLLDSELTTCLCRALGRPLASQAAAKRRSAGKQGRWQRRGRNACWLSFLEGKWTFKRSCIGFDGSCTPASWRVAKEAHTSPPPSSIFLKEIASNRRLSAYLFLFITQATTATFLRIVIQMRTYGRSATTAASASGDDLIGRRPRSAATTVTAVEFGRKWTQSALRVIHNGQNSFSAQCLDTSLDSKARMICPQLEVEGRACRVGCLDPKIKPFEAYRNPFVQTRTWQHFGCCKGLQGGHTHRQTSISFWQGKGMASARNGEPLSKGRCSAFCWPFSGSVSAKLQTAKTKAIRF</sequence>
<feature type="region of interest" description="Disordered" evidence="1">
    <location>
        <begin position="44"/>
        <end position="66"/>
    </location>
</feature>
<keyword evidence="2" id="KW-0472">Membrane</keyword>
<protein>
    <submittedName>
        <fullName evidence="3">Uncharacterized protein</fullName>
    </submittedName>
</protein>
<feature type="transmembrane region" description="Helical" evidence="2">
    <location>
        <begin position="367"/>
        <end position="388"/>
    </location>
</feature>
<accession>A0A0L6V8C6</accession>
<keyword evidence="2" id="KW-0812">Transmembrane</keyword>
<name>A0A0L6V8C6_9BASI</name>
<dbReference type="AlphaFoldDB" id="A0A0L6V8C6"/>
<proteinExistence type="predicted"/>
<keyword evidence="4" id="KW-1185">Reference proteome</keyword>
<feature type="compositionally biased region" description="Pro residues" evidence="1">
    <location>
        <begin position="174"/>
        <end position="210"/>
    </location>
</feature>
<reference evidence="3 4" key="1">
    <citation type="submission" date="2015-08" db="EMBL/GenBank/DDBJ databases">
        <title>Next Generation Sequencing and Analysis of the Genome of Puccinia sorghi L Schw, the Causal Agent of Maize Common Rust.</title>
        <authorList>
            <person name="Rochi L."/>
            <person name="Burguener G."/>
            <person name="Darino M."/>
            <person name="Turjanski A."/>
            <person name="Kreff E."/>
            <person name="Dieguez M.J."/>
            <person name="Sacco F."/>
        </authorList>
    </citation>
    <scope>NUCLEOTIDE SEQUENCE [LARGE SCALE GENOMIC DNA]</scope>
    <source>
        <strain evidence="3 4">RO10H11247</strain>
    </source>
</reference>
<evidence type="ECO:0000256" key="1">
    <source>
        <dbReference type="SAM" id="MobiDB-lite"/>
    </source>
</evidence>